<evidence type="ECO:0000313" key="1">
    <source>
        <dbReference type="EMBL" id="BDB99220.1"/>
    </source>
</evidence>
<name>A0AAQ4CTT9_9CREN</name>
<gene>
    <name evidence="1" type="ORF">SACC_22370</name>
</gene>
<protein>
    <submittedName>
        <fullName evidence="1">Uncharacterized protein</fullName>
    </submittedName>
</protein>
<keyword evidence="2" id="KW-1185">Reference proteome</keyword>
<dbReference type="AlphaFoldDB" id="A0AAQ4CTT9"/>
<accession>A0AAQ4CTT9</accession>
<organism evidence="1 2">
    <name type="scientific">Saccharolobus caldissimus</name>
    <dbReference type="NCBI Taxonomy" id="1702097"/>
    <lineage>
        <taxon>Archaea</taxon>
        <taxon>Thermoproteota</taxon>
        <taxon>Thermoprotei</taxon>
        <taxon>Sulfolobales</taxon>
        <taxon>Sulfolobaceae</taxon>
        <taxon>Saccharolobus</taxon>
    </lineage>
</organism>
<proteinExistence type="predicted"/>
<evidence type="ECO:0000313" key="2">
    <source>
        <dbReference type="Proteomes" id="UP001319921"/>
    </source>
</evidence>
<dbReference type="EMBL" id="AP025226">
    <property type="protein sequence ID" value="BDB99220.1"/>
    <property type="molecule type" value="Genomic_DNA"/>
</dbReference>
<dbReference type="GeneID" id="68866965"/>
<dbReference type="RefSeq" id="WP_229569551.1">
    <property type="nucleotide sequence ID" value="NZ_AP025226.1"/>
</dbReference>
<dbReference type="Proteomes" id="UP001319921">
    <property type="component" value="Chromosome"/>
</dbReference>
<dbReference type="KEGG" id="scas:SACC_22370"/>
<reference evidence="1 2" key="1">
    <citation type="journal article" date="2022" name="Microbiol. Resour. Announc.">
        <title>Complete Genome Sequence of the Hyperthermophilic and Acidophilic Archaeon Saccharolobus caldissimus Strain HS-3T.</title>
        <authorList>
            <person name="Sakai H.D."/>
            <person name="Kurosawa N."/>
        </authorList>
    </citation>
    <scope>NUCLEOTIDE SEQUENCE [LARGE SCALE GENOMIC DNA]</scope>
    <source>
        <strain evidence="1 2">JCM32116</strain>
    </source>
</reference>
<sequence length="200" mass="23363">MKLKINSIEDLFIPPLQEYSYLCNGIITEMKCKGLEIYRDQDFISFTINDILSSMSLQGLIKMRSRGRKRDRWLRYISKYKIELEPKEFSTILKLGALFTIYVDGYDIDGISGDVAIKELRITGTGTNTDHIKKFLFDINPRLIIIQNKHNIWYMITAYKVAYIDPQFKKVESLTLGAYRLECQEIEEEMGTRICTNPSY</sequence>